<dbReference type="Proteomes" id="UP000231152">
    <property type="component" value="Unassembled WGS sequence"/>
</dbReference>
<dbReference type="EMBL" id="PFET01000014">
    <property type="protein sequence ID" value="PJE75533.1"/>
    <property type="molecule type" value="Genomic_DNA"/>
</dbReference>
<evidence type="ECO:0000313" key="1">
    <source>
        <dbReference type="EMBL" id="PJE75533.1"/>
    </source>
</evidence>
<name>A0A2M8LDM9_9BACT</name>
<organism evidence="1 2">
    <name type="scientific">Candidatus Uhrbacteria bacterium CG10_big_fil_rev_8_21_14_0_10_48_11</name>
    <dbReference type="NCBI Taxonomy" id="1975037"/>
    <lineage>
        <taxon>Bacteria</taxon>
        <taxon>Candidatus Uhriibacteriota</taxon>
    </lineage>
</organism>
<reference evidence="1 2" key="1">
    <citation type="submission" date="2017-09" db="EMBL/GenBank/DDBJ databases">
        <title>Depth-based differentiation of microbial function through sediment-hosted aquifers and enrichment of novel symbionts in the deep terrestrial subsurface.</title>
        <authorList>
            <person name="Probst A.J."/>
            <person name="Ladd B."/>
            <person name="Jarett J.K."/>
            <person name="Geller-Mcgrath D.E."/>
            <person name="Sieber C.M."/>
            <person name="Emerson J.B."/>
            <person name="Anantharaman K."/>
            <person name="Thomas B.C."/>
            <person name="Malmstrom R."/>
            <person name="Stieglmeier M."/>
            <person name="Klingl A."/>
            <person name="Woyke T."/>
            <person name="Ryan C.M."/>
            <person name="Banfield J.F."/>
        </authorList>
    </citation>
    <scope>NUCLEOTIDE SEQUENCE [LARGE SCALE GENOMIC DNA]</scope>
    <source>
        <strain evidence="1">CG10_big_fil_rev_8_21_14_0_10_48_11</strain>
    </source>
</reference>
<sequence>MLVRFFSTKGPETHFIETAVKSKTPIYFLNRNEVEALLSDFVIIDEHRSLPRTMAGIFFTELLLKKTLVNDLL</sequence>
<comment type="caution">
    <text evidence="1">The sequence shown here is derived from an EMBL/GenBank/DDBJ whole genome shotgun (WGS) entry which is preliminary data.</text>
</comment>
<dbReference type="AlphaFoldDB" id="A0A2M8LDM9"/>
<protein>
    <submittedName>
        <fullName evidence="1">Uncharacterized protein</fullName>
    </submittedName>
</protein>
<gene>
    <name evidence="1" type="ORF">COV04_04490</name>
</gene>
<proteinExistence type="predicted"/>
<evidence type="ECO:0000313" key="2">
    <source>
        <dbReference type="Proteomes" id="UP000231152"/>
    </source>
</evidence>
<accession>A0A2M8LDM9</accession>